<reference evidence="4 5" key="1">
    <citation type="submission" date="2015-09" db="EMBL/GenBank/DDBJ databases">
        <title>Genome sequence of Oxobacter pfennigii DSM 3222.</title>
        <authorList>
            <person name="Poehlein A."/>
            <person name="Bengelsdorf F.R."/>
            <person name="Schiel-Bengelsdorf B."/>
            <person name="Duerre P."/>
            <person name="Daniel R."/>
        </authorList>
    </citation>
    <scope>NUCLEOTIDE SEQUENCE [LARGE SCALE GENOMIC DNA]</scope>
    <source>
        <strain evidence="4 5">DSM 3222</strain>
    </source>
</reference>
<accession>A0A0P8X4J2</accession>
<keyword evidence="5" id="KW-1185">Reference proteome</keyword>
<dbReference type="OrthoDB" id="1966514at2"/>
<sequence length="375" mass="42645">MRIVITLHRLISKAIKTTVIIIILIAIGVPVSVYAYNKYNFDKFYNEGKTHIENEKYDEAISAYTSALKYQKKSVNEVNEQIGLAENLKNSKAIYETGLKELNNKKYKEAIAVFETIKEEDKKRYALSQEKIAECRSLYINDNIDSAKSEAANKNYTEGISFLNLALEMDSQNEQALSLKTEYINQYINDNVILAREKASSNKYEEAIKYLDKVLEFAPDAEEPLKLKDNYNKAIAEAKEAEKAKSTATKNSNSKNKEQTSAIKQAHSISDMKNEFQKLGFVFQSDTAALYEKNGIAIGLLNRGDCWQLATKTWGYYEESIFEDCMAIVLGRDLAWNNLIYIDYALSMPDSTHASSNVKAFVNDDKLIVYVYIPK</sequence>
<dbReference type="Gene3D" id="1.25.40.10">
    <property type="entry name" value="Tetratricopeptide repeat domain"/>
    <property type="match status" value="1"/>
</dbReference>
<dbReference type="EMBL" id="LKET01000021">
    <property type="protein sequence ID" value="KPU45700.1"/>
    <property type="molecule type" value="Genomic_DNA"/>
</dbReference>
<proteinExistence type="predicted"/>
<gene>
    <name evidence="4" type="ORF">OXPF_09330</name>
</gene>
<evidence type="ECO:0000313" key="4">
    <source>
        <dbReference type="EMBL" id="KPU45700.1"/>
    </source>
</evidence>
<evidence type="ECO:0000256" key="1">
    <source>
        <dbReference type="PROSITE-ProRule" id="PRU00339"/>
    </source>
</evidence>
<protein>
    <submittedName>
        <fullName evidence="4">Tetratricopeptide repeat protein</fullName>
    </submittedName>
</protein>
<dbReference type="AlphaFoldDB" id="A0A0P8X4J2"/>
<feature type="transmembrane region" description="Helical" evidence="3">
    <location>
        <begin position="18"/>
        <end position="36"/>
    </location>
</feature>
<feature type="region of interest" description="Disordered" evidence="2">
    <location>
        <begin position="242"/>
        <end position="264"/>
    </location>
</feature>
<keyword evidence="1" id="KW-0802">TPR repeat</keyword>
<dbReference type="InterPro" id="IPR019734">
    <property type="entry name" value="TPR_rpt"/>
</dbReference>
<feature type="repeat" description="TPR" evidence="1">
    <location>
        <begin position="41"/>
        <end position="74"/>
    </location>
</feature>
<dbReference type="Pfam" id="PF13432">
    <property type="entry name" value="TPR_16"/>
    <property type="match status" value="1"/>
</dbReference>
<dbReference type="SUPFAM" id="SSF48452">
    <property type="entry name" value="TPR-like"/>
    <property type="match status" value="1"/>
</dbReference>
<dbReference type="RefSeq" id="WP_054874033.1">
    <property type="nucleotide sequence ID" value="NZ_LKET01000021.1"/>
</dbReference>
<keyword evidence="3" id="KW-0472">Membrane</keyword>
<feature type="compositionally biased region" description="Polar residues" evidence="2">
    <location>
        <begin position="251"/>
        <end position="263"/>
    </location>
</feature>
<evidence type="ECO:0000256" key="2">
    <source>
        <dbReference type="SAM" id="MobiDB-lite"/>
    </source>
</evidence>
<evidence type="ECO:0000313" key="5">
    <source>
        <dbReference type="Proteomes" id="UP000050326"/>
    </source>
</evidence>
<dbReference type="SMART" id="SM00028">
    <property type="entry name" value="TPR"/>
    <property type="match status" value="3"/>
</dbReference>
<evidence type="ECO:0000256" key="3">
    <source>
        <dbReference type="SAM" id="Phobius"/>
    </source>
</evidence>
<comment type="caution">
    <text evidence="4">The sequence shown here is derived from an EMBL/GenBank/DDBJ whole genome shotgun (WGS) entry which is preliminary data.</text>
</comment>
<dbReference type="PROSITE" id="PS50005">
    <property type="entry name" value="TPR"/>
    <property type="match status" value="1"/>
</dbReference>
<organism evidence="4 5">
    <name type="scientific">Oxobacter pfennigii</name>
    <dbReference type="NCBI Taxonomy" id="36849"/>
    <lineage>
        <taxon>Bacteria</taxon>
        <taxon>Bacillati</taxon>
        <taxon>Bacillota</taxon>
        <taxon>Clostridia</taxon>
        <taxon>Eubacteriales</taxon>
        <taxon>Clostridiaceae</taxon>
        <taxon>Oxobacter</taxon>
    </lineage>
</organism>
<dbReference type="Pfam" id="PF13181">
    <property type="entry name" value="TPR_8"/>
    <property type="match status" value="1"/>
</dbReference>
<name>A0A0P8X4J2_9CLOT</name>
<keyword evidence="3" id="KW-1133">Transmembrane helix</keyword>
<keyword evidence="3" id="KW-0812">Transmembrane</keyword>
<dbReference type="Proteomes" id="UP000050326">
    <property type="component" value="Unassembled WGS sequence"/>
</dbReference>
<dbReference type="InterPro" id="IPR011990">
    <property type="entry name" value="TPR-like_helical_dom_sf"/>
</dbReference>